<evidence type="ECO:0000256" key="5">
    <source>
        <dbReference type="ARBA" id="ARBA00022729"/>
    </source>
</evidence>
<dbReference type="Pfam" id="PF07715">
    <property type="entry name" value="Plug"/>
    <property type="match status" value="1"/>
</dbReference>
<dbReference type="InterPro" id="IPR008969">
    <property type="entry name" value="CarboxyPept-like_regulatory"/>
</dbReference>
<dbReference type="InterPro" id="IPR037066">
    <property type="entry name" value="Plug_dom_sf"/>
</dbReference>
<feature type="domain" description="TonB-dependent receptor plug" evidence="14">
    <location>
        <begin position="120"/>
        <end position="223"/>
    </location>
</feature>
<evidence type="ECO:0000256" key="2">
    <source>
        <dbReference type="ARBA" id="ARBA00022448"/>
    </source>
</evidence>
<dbReference type="SUPFAM" id="SSF49464">
    <property type="entry name" value="Carboxypeptidase regulatory domain-like"/>
    <property type="match status" value="1"/>
</dbReference>
<dbReference type="HOGENOM" id="CLU_008287_10_0_10"/>
<keyword evidence="4 10" id="KW-0812">Transmembrane</keyword>
<proteinExistence type="inferred from homology"/>
<evidence type="ECO:0000256" key="9">
    <source>
        <dbReference type="ARBA" id="ARBA00023237"/>
    </source>
</evidence>
<evidence type="ECO:0000256" key="6">
    <source>
        <dbReference type="ARBA" id="ARBA00023077"/>
    </source>
</evidence>
<keyword evidence="8 15" id="KW-0675">Receptor</keyword>
<evidence type="ECO:0000313" key="16">
    <source>
        <dbReference type="Proteomes" id="UP000011058"/>
    </source>
</evidence>
<comment type="subcellular location">
    <subcellularLocation>
        <location evidence="1 10">Cell outer membrane</location>
        <topology evidence="1 10">Multi-pass membrane protein</topology>
    </subcellularLocation>
</comment>
<dbReference type="Gene3D" id="2.170.130.10">
    <property type="entry name" value="TonB-dependent receptor, plug domain"/>
    <property type="match status" value="1"/>
</dbReference>
<feature type="signal peptide" evidence="12">
    <location>
        <begin position="1"/>
        <end position="20"/>
    </location>
</feature>
<evidence type="ECO:0000256" key="11">
    <source>
        <dbReference type="RuleBase" id="RU003357"/>
    </source>
</evidence>
<dbReference type="Gene3D" id="2.40.170.20">
    <property type="entry name" value="TonB-dependent receptor, beta-barrel domain"/>
    <property type="match status" value="1"/>
</dbReference>
<keyword evidence="2 10" id="KW-0813">Transport</keyword>
<organism evidence="15 16">
    <name type="scientific">Fibrella aestuarina BUZ 2</name>
    <dbReference type="NCBI Taxonomy" id="1166018"/>
    <lineage>
        <taxon>Bacteria</taxon>
        <taxon>Pseudomonadati</taxon>
        <taxon>Bacteroidota</taxon>
        <taxon>Cytophagia</taxon>
        <taxon>Cytophagales</taxon>
        <taxon>Spirosomataceae</taxon>
        <taxon>Fibrella</taxon>
    </lineage>
</organism>
<dbReference type="GO" id="GO:0009279">
    <property type="term" value="C:cell outer membrane"/>
    <property type="evidence" value="ECO:0007669"/>
    <property type="project" value="UniProtKB-SubCell"/>
</dbReference>
<evidence type="ECO:0000259" key="14">
    <source>
        <dbReference type="Pfam" id="PF07715"/>
    </source>
</evidence>
<keyword evidence="3 10" id="KW-1134">Transmembrane beta strand</keyword>
<keyword evidence="7 10" id="KW-0472">Membrane</keyword>
<keyword evidence="16" id="KW-1185">Reference proteome</keyword>
<feature type="chain" id="PRO_5003630153" evidence="12">
    <location>
        <begin position="21"/>
        <end position="807"/>
    </location>
</feature>
<dbReference type="RefSeq" id="WP_015330103.1">
    <property type="nucleotide sequence ID" value="NC_020054.1"/>
</dbReference>
<keyword evidence="5 12" id="KW-0732">Signal</keyword>
<dbReference type="PROSITE" id="PS52016">
    <property type="entry name" value="TONB_DEPENDENT_REC_3"/>
    <property type="match status" value="1"/>
</dbReference>
<dbReference type="PANTHER" id="PTHR30069">
    <property type="entry name" value="TONB-DEPENDENT OUTER MEMBRANE RECEPTOR"/>
    <property type="match status" value="1"/>
</dbReference>
<dbReference type="PANTHER" id="PTHR30069:SF29">
    <property type="entry name" value="HEMOGLOBIN AND HEMOGLOBIN-HAPTOGLOBIN-BINDING PROTEIN 1-RELATED"/>
    <property type="match status" value="1"/>
</dbReference>
<dbReference type="Gene3D" id="2.60.40.1120">
    <property type="entry name" value="Carboxypeptidase-like, regulatory domain"/>
    <property type="match status" value="1"/>
</dbReference>
<dbReference type="InterPro" id="IPR000531">
    <property type="entry name" value="Beta-barrel_TonB"/>
</dbReference>
<dbReference type="EMBL" id="HE796683">
    <property type="protein sequence ID" value="CCG99003.1"/>
    <property type="molecule type" value="Genomic_DNA"/>
</dbReference>
<dbReference type="STRING" id="1166018.FAES_0992"/>
<evidence type="ECO:0000256" key="3">
    <source>
        <dbReference type="ARBA" id="ARBA00022452"/>
    </source>
</evidence>
<dbReference type="GO" id="GO:0015344">
    <property type="term" value="F:siderophore uptake transmembrane transporter activity"/>
    <property type="evidence" value="ECO:0007669"/>
    <property type="project" value="TreeGrafter"/>
</dbReference>
<evidence type="ECO:0000256" key="7">
    <source>
        <dbReference type="ARBA" id="ARBA00023136"/>
    </source>
</evidence>
<evidence type="ECO:0000256" key="12">
    <source>
        <dbReference type="SAM" id="SignalP"/>
    </source>
</evidence>
<keyword evidence="6 11" id="KW-0798">TonB box</keyword>
<dbReference type="PATRIC" id="fig|1166018.3.peg.2711"/>
<evidence type="ECO:0000256" key="10">
    <source>
        <dbReference type="PROSITE-ProRule" id="PRU01360"/>
    </source>
</evidence>
<dbReference type="eggNOG" id="COG4771">
    <property type="taxonomic scope" value="Bacteria"/>
</dbReference>
<dbReference type="AlphaFoldDB" id="I0K4F0"/>
<sequence>MKLLLLLVAFIGLPVSICSAQNTLTGKVTHGERVGEAVIGAAIYLPDLRLGATTDVNGSYRLTNLPAGTFTVQVSYISHKTLVQTVTIQGETAKDFVMENSSQMLEEVIVSGAATKTIIRESPVPITALSQLRMLQQSSTNLIDAVAKLPGMSQVTTGAGLSKPIIRGLGFNRVITMHDGIRQEDNQWGEEHSIQLDEYAIDRYEIIRGAGSLMYGSDGLGGVVTALSARPVEEGKVRGRLLTNYQTNHNLLGASVQAAGNQNGFVWQGVVSTKSSANYRNRADGRVFASNYADVIDISGFIGLNKKWGYSRLYFLRTDQRFNIINGTRDSLTGRFTTTSVRVDGTQADRPVTDSELNSRDFLPYNSQHLINGKVSLNNLFQFRNGGALTLNLSHARNSRDEFADIVRPNQAQLGLRLFTNYVDLRYNLPTRHNWEITLGSNGMQQALDNQGYQALYPNYDLFDLGGFVFFKKNIDKLKISGGVRYDGRSLRIGALYADADGAFQVRSQGPGSQRFAGADKSYSNVSASLGAVYSLTDRLNIRANVSRGFRAPTVPELSSNGVHAGTFRYEIGKLDAVPEVAYQGDLGFTYESPNWYVDFSLFQNSIQNYVYSERVQTTAGIDSLFQGNVPVYRYAQGNARLQGMEGTVTFNPAAARWFSLTQTYSAVFGRNLSAVAENAQYLPFMPAPRWVSQLRLTRDRIKSRFRNLYATLDVEVTQRQDRFLAAYNTETATPGYTLVHVGAGADVTGNQKQTLFSVFLSANNLFDVIYQAHQSRLKYLDVNNATGRVGVFNMGRNVSLKVVVPF</sequence>
<dbReference type="GO" id="GO:0044718">
    <property type="term" value="P:siderophore transmembrane transport"/>
    <property type="evidence" value="ECO:0007669"/>
    <property type="project" value="TreeGrafter"/>
</dbReference>
<dbReference type="Proteomes" id="UP000011058">
    <property type="component" value="Chromosome"/>
</dbReference>
<evidence type="ECO:0000256" key="8">
    <source>
        <dbReference type="ARBA" id="ARBA00023170"/>
    </source>
</evidence>
<keyword evidence="9 10" id="KW-0998">Cell outer membrane</keyword>
<dbReference type="Pfam" id="PF13715">
    <property type="entry name" value="CarbopepD_reg_2"/>
    <property type="match status" value="1"/>
</dbReference>
<evidence type="ECO:0000259" key="13">
    <source>
        <dbReference type="Pfam" id="PF00593"/>
    </source>
</evidence>
<dbReference type="InterPro" id="IPR039426">
    <property type="entry name" value="TonB-dep_rcpt-like"/>
</dbReference>
<evidence type="ECO:0000256" key="4">
    <source>
        <dbReference type="ARBA" id="ARBA00022692"/>
    </source>
</evidence>
<dbReference type="SUPFAM" id="SSF56935">
    <property type="entry name" value="Porins"/>
    <property type="match status" value="1"/>
</dbReference>
<dbReference type="InterPro" id="IPR012910">
    <property type="entry name" value="Plug_dom"/>
</dbReference>
<dbReference type="KEGG" id="fae:FAES_0992"/>
<feature type="domain" description="TonB-dependent receptor-like beta-barrel" evidence="13">
    <location>
        <begin position="312"/>
        <end position="766"/>
    </location>
</feature>
<protein>
    <submittedName>
        <fullName evidence="15">Putative tonB-dependent receptor</fullName>
    </submittedName>
</protein>
<evidence type="ECO:0000256" key="1">
    <source>
        <dbReference type="ARBA" id="ARBA00004571"/>
    </source>
</evidence>
<dbReference type="InterPro" id="IPR036942">
    <property type="entry name" value="Beta-barrel_TonB_sf"/>
</dbReference>
<comment type="similarity">
    <text evidence="10 11">Belongs to the TonB-dependent receptor family.</text>
</comment>
<dbReference type="Pfam" id="PF00593">
    <property type="entry name" value="TonB_dep_Rec_b-barrel"/>
    <property type="match status" value="1"/>
</dbReference>
<evidence type="ECO:0000313" key="15">
    <source>
        <dbReference type="EMBL" id="CCG99003.1"/>
    </source>
</evidence>
<name>I0K4F0_9BACT</name>
<accession>I0K4F0</accession>
<gene>
    <name evidence="15" type="primary">phuR</name>
    <name evidence="15" type="ORF">FAES_0992</name>
</gene>
<reference evidence="15 16" key="1">
    <citation type="journal article" date="2012" name="J. Bacteriol.">
        <title>Genome Sequence of Fibrella aestuarina BUZ 2T, a Filamentous Marine Bacterium.</title>
        <authorList>
            <person name="Filippini M."/>
            <person name="Qi W."/>
            <person name="Blom J."/>
            <person name="Goesmann A."/>
            <person name="Smits T.H."/>
            <person name="Bagheri H.C."/>
        </authorList>
    </citation>
    <scope>NUCLEOTIDE SEQUENCE [LARGE SCALE GENOMIC DNA]</scope>
    <source>
        <strain evidence="16">BUZ 2T</strain>
    </source>
</reference>